<comment type="caution">
    <text evidence="17">The sequence shown here is derived from an EMBL/GenBank/DDBJ whole genome shotgun (WGS) entry which is preliminary data.</text>
</comment>
<dbReference type="InterPro" id="IPR011527">
    <property type="entry name" value="ABC1_TM_dom"/>
</dbReference>
<dbReference type="GO" id="GO:0008234">
    <property type="term" value="F:cysteine-type peptidase activity"/>
    <property type="evidence" value="ECO:0007669"/>
    <property type="project" value="UniProtKB-KW"/>
</dbReference>
<comment type="subcellular location">
    <subcellularLocation>
        <location evidence="1">Cell membrane</location>
        <topology evidence="1">Multi-pass membrane protein</topology>
    </subcellularLocation>
</comment>
<reference evidence="17 18" key="1">
    <citation type="submission" date="2018-08" db="EMBL/GenBank/DDBJ databases">
        <title>A genome reference for cultivated species of the human gut microbiota.</title>
        <authorList>
            <person name="Zou Y."/>
            <person name="Xue W."/>
            <person name="Luo G."/>
        </authorList>
    </citation>
    <scope>NUCLEOTIDE SEQUENCE [LARGE SCALE GENOMIC DNA]</scope>
    <source>
        <strain evidence="17 18">AM35-14</strain>
    </source>
</reference>
<keyword evidence="9 13" id="KW-1133">Transmembrane helix</keyword>
<dbReference type="PROSITE" id="PS00211">
    <property type="entry name" value="ABC_TRANSPORTER_1"/>
    <property type="match status" value="1"/>
</dbReference>
<evidence type="ECO:0000259" key="14">
    <source>
        <dbReference type="PROSITE" id="PS50893"/>
    </source>
</evidence>
<gene>
    <name evidence="17" type="ORF">DW839_10295</name>
</gene>
<dbReference type="GO" id="GO:0034040">
    <property type="term" value="F:ATPase-coupled lipid transmembrane transporter activity"/>
    <property type="evidence" value="ECO:0007669"/>
    <property type="project" value="TreeGrafter"/>
</dbReference>
<keyword evidence="6" id="KW-0378">Hydrolase</keyword>
<keyword evidence="5" id="KW-0547">Nucleotide-binding</keyword>
<dbReference type="CDD" id="cd18569">
    <property type="entry name" value="ABC_6TM_NHLM_bacteriocin"/>
    <property type="match status" value="1"/>
</dbReference>
<name>A0A414AWP6_9FIRM</name>
<evidence type="ECO:0000313" key="18">
    <source>
        <dbReference type="Proteomes" id="UP000283975"/>
    </source>
</evidence>
<keyword evidence="3" id="KW-1003">Cell membrane</keyword>
<keyword evidence="2" id="KW-0813">Transport</keyword>
<organism evidence="17 18">
    <name type="scientific">Enterocloster bolteae</name>
    <dbReference type="NCBI Taxonomy" id="208479"/>
    <lineage>
        <taxon>Bacteria</taxon>
        <taxon>Bacillati</taxon>
        <taxon>Bacillota</taxon>
        <taxon>Clostridia</taxon>
        <taxon>Lachnospirales</taxon>
        <taxon>Lachnospiraceae</taxon>
        <taxon>Enterocloster</taxon>
    </lineage>
</organism>
<feature type="domain" description="Peptidase C39" evidence="16">
    <location>
        <begin position="12"/>
        <end position="131"/>
    </location>
</feature>
<dbReference type="GO" id="GO:0005524">
    <property type="term" value="F:ATP binding"/>
    <property type="evidence" value="ECO:0007669"/>
    <property type="project" value="UniProtKB-KW"/>
</dbReference>
<dbReference type="PROSITE" id="PS50990">
    <property type="entry name" value="PEPTIDASE_C39"/>
    <property type="match status" value="1"/>
</dbReference>
<feature type="transmembrane region" description="Helical" evidence="13">
    <location>
        <begin position="298"/>
        <end position="318"/>
    </location>
</feature>
<keyword evidence="7" id="KW-0067">ATP-binding</keyword>
<dbReference type="GO" id="GO:0016887">
    <property type="term" value="F:ATP hydrolysis activity"/>
    <property type="evidence" value="ECO:0007669"/>
    <property type="project" value="InterPro"/>
</dbReference>
<dbReference type="InterPro" id="IPR027417">
    <property type="entry name" value="P-loop_NTPase"/>
</dbReference>
<keyword evidence="8" id="KW-0653">Protein transport</keyword>
<evidence type="ECO:0000256" key="8">
    <source>
        <dbReference type="ARBA" id="ARBA00022927"/>
    </source>
</evidence>
<evidence type="ECO:0000256" key="7">
    <source>
        <dbReference type="ARBA" id="ARBA00022840"/>
    </source>
</evidence>
<protein>
    <submittedName>
        <fullName evidence="17">NHLP family bacteriocin export ABC transporter peptidase/permease/ATPase subunit</fullName>
    </submittedName>
</protein>
<dbReference type="SUPFAM" id="SSF52540">
    <property type="entry name" value="P-loop containing nucleoside triphosphate hydrolases"/>
    <property type="match status" value="1"/>
</dbReference>
<keyword evidence="6" id="KW-0788">Thiol protease</keyword>
<evidence type="ECO:0000256" key="6">
    <source>
        <dbReference type="ARBA" id="ARBA00022807"/>
    </source>
</evidence>
<dbReference type="Gene3D" id="3.40.50.300">
    <property type="entry name" value="P-loop containing nucleotide triphosphate hydrolases"/>
    <property type="match status" value="1"/>
</dbReference>
<evidence type="ECO:0000259" key="16">
    <source>
        <dbReference type="PROSITE" id="PS50990"/>
    </source>
</evidence>
<feature type="transmembrane region" description="Helical" evidence="13">
    <location>
        <begin position="272"/>
        <end position="292"/>
    </location>
</feature>
<feature type="region of interest" description="Disordered" evidence="12">
    <location>
        <begin position="462"/>
        <end position="481"/>
    </location>
</feature>
<keyword evidence="4 13" id="KW-0812">Transmembrane</keyword>
<dbReference type="GO" id="GO:0140359">
    <property type="term" value="F:ABC-type transporter activity"/>
    <property type="evidence" value="ECO:0007669"/>
    <property type="project" value="InterPro"/>
</dbReference>
<feature type="domain" description="ABC transmembrane type-1" evidence="15">
    <location>
        <begin position="162"/>
        <end position="443"/>
    </location>
</feature>
<evidence type="ECO:0000313" key="17">
    <source>
        <dbReference type="EMBL" id="RHC56330.1"/>
    </source>
</evidence>
<evidence type="ECO:0000256" key="13">
    <source>
        <dbReference type="SAM" id="Phobius"/>
    </source>
</evidence>
<feature type="transmembrane region" description="Helical" evidence="13">
    <location>
        <begin position="386"/>
        <end position="408"/>
    </location>
</feature>
<dbReference type="Pfam" id="PF03412">
    <property type="entry name" value="Peptidase_C39"/>
    <property type="match status" value="1"/>
</dbReference>
<dbReference type="Pfam" id="PF00664">
    <property type="entry name" value="ABC_membrane"/>
    <property type="match status" value="1"/>
</dbReference>
<dbReference type="GO" id="GO:0015031">
    <property type="term" value="P:protein transport"/>
    <property type="evidence" value="ECO:0007669"/>
    <property type="project" value="UniProtKB-KW"/>
</dbReference>
<accession>A0A414AWP6</accession>
<dbReference type="InterPro" id="IPR003593">
    <property type="entry name" value="AAA+_ATPase"/>
</dbReference>
<dbReference type="FunFam" id="3.40.50.300:FF:000299">
    <property type="entry name" value="ABC transporter ATP-binding protein/permease"/>
    <property type="match status" value="1"/>
</dbReference>
<evidence type="ECO:0000256" key="1">
    <source>
        <dbReference type="ARBA" id="ARBA00004651"/>
    </source>
</evidence>
<feature type="compositionally biased region" description="Basic and acidic residues" evidence="12">
    <location>
        <begin position="469"/>
        <end position="481"/>
    </location>
</feature>
<keyword evidence="6" id="KW-0645">Protease</keyword>
<dbReference type="AlphaFoldDB" id="A0A414AWP6"/>
<dbReference type="InterPro" id="IPR005074">
    <property type="entry name" value="Peptidase_C39"/>
</dbReference>
<feature type="transmembrane region" description="Helical" evidence="13">
    <location>
        <begin position="161"/>
        <end position="181"/>
    </location>
</feature>
<evidence type="ECO:0000256" key="12">
    <source>
        <dbReference type="SAM" id="MobiDB-lite"/>
    </source>
</evidence>
<dbReference type="EMBL" id="QSHZ01000009">
    <property type="protein sequence ID" value="RHC56330.1"/>
    <property type="molecule type" value="Genomic_DNA"/>
</dbReference>
<feature type="transmembrane region" description="Helical" evidence="13">
    <location>
        <begin position="201"/>
        <end position="224"/>
    </location>
</feature>
<dbReference type="Gene3D" id="3.90.70.10">
    <property type="entry name" value="Cysteine proteinases"/>
    <property type="match status" value="1"/>
</dbReference>
<dbReference type="Gene3D" id="1.20.1560.10">
    <property type="entry name" value="ABC transporter type 1, transmembrane domain"/>
    <property type="match status" value="1"/>
</dbReference>
<dbReference type="Pfam" id="PF00005">
    <property type="entry name" value="ABC_tran"/>
    <property type="match status" value="1"/>
</dbReference>
<dbReference type="Proteomes" id="UP000283975">
    <property type="component" value="Unassembled WGS sequence"/>
</dbReference>
<evidence type="ECO:0000256" key="5">
    <source>
        <dbReference type="ARBA" id="ARBA00022741"/>
    </source>
</evidence>
<keyword evidence="11" id="KW-0080">Bacteriocin transport</keyword>
<dbReference type="InterPro" id="IPR022514">
    <property type="entry name" value="NHPM_micro_ABC1"/>
</dbReference>
<dbReference type="InterPro" id="IPR003439">
    <property type="entry name" value="ABC_transporter-like_ATP-bd"/>
</dbReference>
<dbReference type="PANTHER" id="PTHR24221">
    <property type="entry name" value="ATP-BINDING CASSETTE SUB-FAMILY B"/>
    <property type="match status" value="1"/>
</dbReference>
<dbReference type="InterPro" id="IPR017871">
    <property type="entry name" value="ABC_transporter-like_CS"/>
</dbReference>
<feature type="domain" description="ABC transporter" evidence="14">
    <location>
        <begin position="496"/>
        <end position="729"/>
    </location>
</feature>
<dbReference type="PROSITE" id="PS50929">
    <property type="entry name" value="ABC_TM1F"/>
    <property type="match status" value="1"/>
</dbReference>
<evidence type="ECO:0000256" key="4">
    <source>
        <dbReference type="ARBA" id="ARBA00022692"/>
    </source>
</evidence>
<proteinExistence type="predicted"/>
<evidence type="ECO:0000256" key="9">
    <source>
        <dbReference type="ARBA" id="ARBA00022989"/>
    </source>
</evidence>
<dbReference type="InterPro" id="IPR039421">
    <property type="entry name" value="Type_1_exporter"/>
</dbReference>
<dbReference type="GO" id="GO:0006508">
    <property type="term" value="P:proteolysis"/>
    <property type="evidence" value="ECO:0007669"/>
    <property type="project" value="InterPro"/>
</dbReference>
<evidence type="ECO:0000256" key="10">
    <source>
        <dbReference type="ARBA" id="ARBA00023136"/>
    </source>
</evidence>
<dbReference type="PANTHER" id="PTHR24221:SF654">
    <property type="entry name" value="ATP-BINDING CASSETTE SUB-FAMILY B MEMBER 6"/>
    <property type="match status" value="1"/>
</dbReference>
<evidence type="ECO:0000259" key="15">
    <source>
        <dbReference type="PROSITE" id="PS50929"/>
    </source>
</evidence>
<dbReference type="NCBIfam" id="TIGR03796">
    <property type="entry name" value="NHLM_micro_ABC1"/>
    <property type="match status" value="1"/>
</dbReference>
<dbReference type="InterPro" id="IPR036640">
    <property type="entry name" value="ABC1_TM_sf"/>
</dbReference>
<evidence type="ECO:0000256" key="2">
    <source>
        <dbReference type="ARBA" id="ARBA00022448"/>
    </source>
</evidence>
<dbReference type="GO" id="GO:0043213">
    <property type="term" value="P:bacteriocin transport"/>
    <property type="evidence" value="ECO:0007669"/>
    <property type="project" value="UniProtKB-KW"/>
</dbReference>
<evidence type="ECO:0000256" key="3">
    <source>
        <dbReference type="ARBA" id="ARBA00022475"/>
    </source>
</evidence>
<dbReference type="PROSITE" id="PS50893">
    <property type="entry name" value="ABC_TRANSPORTER_2"/>
    <property type="match status" value="1"/>
</dbReference>
<dbReference type="SUPFAM" id="SSF90123">
    <property type="entry name" value="ABC transporter transmembrane region"/>
    <property type="match status" value="1"/>
</dbReference>
<dbReference type="GO" id="GO:0005886">
    <property type="term" value="C:plasma membrane"/>
    <property type="evidence" value="ECO:0007669"/>
    <property type="project" value="UniProtKB-SubCell"/>
</dbReference>
<evidence type="ECO:0000256" key="11">
    <source>
        <dbReference type="ARBA" id="ARBA00043264"/>
    </source>
</evidence>
<dbReference type="SMART" id="SM00382">
    <property type="entry name" value="AAA"/>
    <property type="match status" value="1"/>
</dbReference>
<sequence length="730" mass="79989">MRKIAKVPVVMQMEATECGAASLAMVLAYFGRWLPLEQVRLDCGVGRDGSNAGNLLKAARTYGLKAQGYRCSLDGVKKMSFPLIVHWNFNHFVVLCGFKKEQAVLCDPGRGRVTVSMKEFDEAFTGIALTFEKSEAFTPGGRPRSILVFVRSRLHSALGPFLFVAAITFLIAVAGMAAPVFSRIFMDEILSGKNAAWLTPFLAALGALFLFQTAVSLLQTVCLLKIRGKLAVSANSGFMWHVLRLPIEFFSQRYAGDIAQRQQSNEGIAETLIAHLAPMALNLAMLFFYFFVMLQYSPLLTVIGLFTAVLNLAVTQYVSGKRINLARAQMRDAGKLAATALSGIEMIETIKASGAENGFFERWSGLNASVNSAEVGFAKLGSTLGILPTLLTGLANLTVILLGAALIMKGRFTVGMLLAFQGFLSAFMSPVDALLTVGQKFQEMRTSMERVEDVMNYPADVEYDEESETETKEADGQDHKEAAKGLPSFEKLRGRLELRDITFGYSRLAPPLIRDFSLTLPPGGTVALVGSSGCGKSTLAKLMSGLYQPWGGEIRYDGKLRSEIPRMVFTGSLAVVDQDVILFEDSITENIRIWDKSIEDFEIIMAARDAQIHEDIMSREGGYGVIVRENGKNFSGGQCQRLEIARVLAQDPTIVILDEATSALDARTEFEVIHSIRERGITCVIVAHRLSTIRDCDEIIVLEDGCVVERGTHEELYAKGGAYSRLISTE</sequence>
<keyword evidence="10 13" id="KW-0472">Membrane</keyword>